<evidence type="ECO:0000313" key="2">
    <source>
        <dbReference type="EMBL" id="GAA5064689.1"/>
    </source>
</evidence>
<comment type="caution">
    <text evidence="2">The sequence shown here is derived from an EMBL/GenBank/DDBJ whole genome shotgun (WGS) entry which is preliminary data.</text>
</comment>
<dbReference type="EMBL" id="BAABJM010000006">
    <property type="protein sequence ID" value="GAA5064689.1"/>
    <property type="molecule type" value="Genomic_DNA"/>
</dbReference>
<keyword evidence="1" id="KW-0812">Transmembrane</keyword>
<sequence>MHNGRSADSHAVTQLRPQYVTNAVGVVIFFGIPMVLLLITRTFTGNLGVGPERQVRRSNDGRYLIVPAHPAFAERFAAPPHARRSGQ</sequence>
<keyword evidence="3" id="KW-1185">Reference proteome</keyword>
<evidence type="ECO:0000313" key="3">
    <source>
        <dbReference type="Proteomes" id="UP001500603"/>
    </source>
</evidence>
<reference evidence="3" key="1">
    <citation type="journal article" date="2019" name="Int. J. Syst. Evol. Microbiol.">
        <title>The Global Catalogue of Microorganisms (GCM) 10K type strain sequencing project: providing services to taxonomists for standard genome sequencing and annotation.</title>
        <authorList>
            <consortium name="The Broad Institute Genomics Platform"/>
            <consortium name="The Broad Institute Genome Sequencing Center for Infectious Disease"/>
            <person name="Wu L."/>
            <person name="Ma J."/>
        </authorList>
    </citation>
    <scope>NUCLEOTIDE SEQUENCE [LARGE SCALE GENOMIC DNA]</scope>
    <source>
        <strain evidence="3">JCM 18298</strain>
    </source>
</reference>
<dbReference type="Proteomes" id="UP001500603">
    <property type="component" value="Unassembled WGS sequence"/>
</dbReference>
<accession>A0ABP9KRY1</accession>
<proteinExistence type="predicted"/>
<feature type="transmembrane region" description="Helical" evidence="1">
    <location>
        <begin position="20"/>
        <end position="39"/>
    </location>
</feature>
<gene>
    <name evidence="2" type="ORF">GCM10023318_50910</name>
</gene>
<evidence type="ECO:0000256" key="1">
    <source>
        <dbReference type="SAM" id="Phobius"/>
    </source>
</evidence>
<organism evidence="2 3">
    <name type="scientific">Nocardia callitridis</name>
    <dbReference type="NCBI Taxonomy" id="648753"/>
    <lineage>
        <taxon>Bacteria</taxon>
        <taxon>Bacillati</taxon>
        <taxon>Actinomycetota</taxon>
        <taxon>Actinomycetes</taxon>
        <taxon>Mycobacteriales</taxon>
        <taxon>Nocardiaceae</taxon>
        <taxon>Nocardia</taxon>
    </lineage>
</organism>
<keyword evidence="1" id="KW-0472">Membrane</keyword>
<protein>
    <submittedName>
        <fullName evidence="2">Uncharacterized protein</fullName>
    </submittedName>
</protein>
<name>A0ABP9KRY1_9NOCA</name>
<keyword evidence="1" id="KW-1133">Transmembrane helix</keyword>